<dbReference type="EC" id="1.1.1.153" evidence="3"/>
<accession>A0ABD2II22</accession>
<dbReference type="Proteomes" id="UP001620645">
    <property type="component" value="Unassembled WGS sequence"/>
</dbReference>
<comment type="similarity">
    <text evidence="2">Belongs to the sepiapterin reductase family.</text>
</comment>
<evidence type="ECO:0000313" key="8">
    <source>
        <dbReference type="EMBL" id="KAL3077141.1"/>
    </source>
</evidence>
<dbReference type="PRINTS" id="PR00081">
    <property type="entry name" value="GDHRDH"/>
</dbReference>
<dbReference type="Pfam" id="PF00106">
    <property type="entry name" value="adh_short"/>
    <property type="match status" value="1"/>
</dbReference>
<dbReference type="NCBIfam" id="TIGR01500">
    <property type="entry name" value="sepiapter_red"/>
    <property type="match status" value="1"/>
</dbReference>
<dbReference type="GO" id="GO:0004757">
    <property type="term" value="F:sepiapterin reductase (NADP+) activity"/>
    <property type="evidence" value="ECO:0007669"/>
    <property type="project" value="UniProtKB-EC"/>
</dbReference>
<evidence type="ECO:0000256" key="4">
    <source>
        <dbReference type="ARBA" id="ARBA00019170"/>
    </source>
</evidence>
<evidence type="ECO:0000256" key="7">
    <source>
        <dbReference type="ARBA" id="ARBA00023002"/>
    </source>
</evidence>
<dbReference type="PANTHER" id="PTHR44085">
    <property type="entry name" value="SEPIAPTERIN REDUCTASE"/>
    <property type="match status" value="1"/>
</dbReference>
<evidence type="ECO:0000256" key="5">
    <source>
        <dbReference type="ARBA" id="ARBA00022490"/>
    </source>
</evidence>
<dbReference type="SUPFAM" id="SSF51735">
    <property type="entry name" value="NAD(P)-binding Rossmann-fold domains"/>
    <property type="match status" value="1"/>
</dbReference>
<dbReference type="Gene3D" id="3.40.50.720">
    <property type="entry name" value="NAD(P)-binding Rossmann-like Domain"/>
    <property type="match status" value="1"/>
</dbReference>
<keyword evidence="9" id="KW-1185">Reference proteome</keyword>
<organism evidence="8 9">
    <name type="scientific">Heterodera schachtii</name>
    <name type="common">Sugarbeet cyst nematode worm</name>
    <name type="synonym">Tylenchus schachtii</name>
    <dbReference type="NCBI Taxonomy" id="97005"/>
    <lineage>
        <taxon>Eukaryota</taxon>
        <taxon>Metazoa</taxon>
        <taxon>Ecdysozoa</taxon>
        <taxon>Nematoda</taxon>
        <taxon>Chromadorea</taxon>
        <taxon>Rhabditida</taxon>
        <taxon>Tylenchina</taxon>
        <taxon>Tylenchomorpha</taxon>
        <taxon>Tylenchoidea</taxon>
        <taxon>Heteroderidae</taxon>
        <taxon>Heteroderinae</taxon>
        <taxon>Heterodera</taxon>
    </lineage>
</organism>
<dbReference type="GO" id="GO:0005737">
    <property type="term" value="C:cytoplasm"/>
    <property type="evidence" value="ECO:0007669"/>
    <property type="project" value="UniProtKB-SubCell"/>
</dbReference>
<sequence>MSSFAKLDAKKVLIVVTGASRGIGRELALQMAKFFAATECFFVLLARGKEALEAVGDQIRKENPSAVVELVFADLATQPFALDSINSRIKAWGETVPFDLCLLFHNAGTVGEMAKKSSELSDEAQWHEFLQANLVSAILLNNGVYAALNNAESVHLFIVNITSLLSVKAFPSFTQYSVGKAAREAYFRAFAVEHPNCRVLNYAPGPVDTEMHAEVKDKTYDSSVREVFANRRHDANLHRKLLKPEETVRRLIQVIVEDQFESGARVDYFDV</sequence>
<evidence type="ECO:0000256" key="6">
    <source>
        <dbReference type="ARBA" id="ARBA00022857"/>
    </source>
</evidence>
<comment type="caution">
    <text evidence="8">The sequence shown here is derived from an EMBL/GenBank/DDBJ whole genome shotgun (WGS) entry which is preliminary data.</text>
</comment>
<keyword evidence="5" id="KW-0963">Cytoplasm</keyword>
<dbReference type="InterPro" id="IPR036291">
    <property type="entry name" value="NAD(P)-bd_dom_sf"/>
</dbReference>
<comment type="subcellular location">
    <subcellularLocation>
        <location evidence="1">Cytoplasm</location>
    </subcellularLocation>
</comment>
<keyword evidence="7" id="KW-0560">Oxidoreductase</keyword>
<dbReference type="AlphaFoldDB" id="A0ABD2II22"/>
<reference evidence="8 9" key="1">
    <citation type="submission" date="2024-10" db="EMBL/GenBank/DDBJ databases">
        <authorList>
            <person name="Kim D."/>
        </authorList>
    </citation>
    <scope>NUCLEOTIDE SEQUENCE [LARGE SCALE GENOMIC DNA]</scope>
    <source>
        <strain evidence="8">Taebaek</strain>
    </source>
</reference>
<dbReference type="InterPro" id="IPR006393">
    <property type="entry name" value="Sepiapterin_red"/>
</dbReference>
<gene>
    <name evidence="8" type="ORF">niasHS_013130</name>
</gene>
<evidence type="ECO:0000256" key="2">
    <source>
        <dbReference type="ARBA" id="ARBA00010483"/>
    </source>
</evidence>
<evidence type="ECO:0000313" key="9">
    <source>
        <dbReference type="Proteomes" id="UP001620645"/>
    </source>
</evidence>
<dbReference type="InterPro" id="IPR051721">
    <property type="entry name" value="Biopterin_syn/organic_redct"/>
</dbReference>
<evidence type="ECO:0000256" key="1">
    <source>
        <dbReference type="ARBA" id="ARBA00004496"/>
    </source>
</evidence>
<dbReference type="PANTHER" id="PTHR44085:SF2">
    <property type="entry name" value="SEPIAPTERIN REDUCTASE"/>
    <property type="match status" value="1"/>
</dbReference>
<name>A0ABD2II22_HETSC</name>
<dbReference type="InterPro" id="IPR002347">
    <property type="entry name" value="SDR_fam"/>
</dbReference>
<proteinExistence type="inferred from homology"/>
<protein>
    <recommendedName>
        <fullName evidence="4">Sepiapterin reductase</fullName>
        <ecNumber evidence="3">1.1.1.153</ecNumber>
    </recommendedName>
</protein>
<dbReference type="EMBL" id="JBICCN010000327">
    <property type="protein sequence ID" value="KAL3077141.1"/>
    <property type="molecule type" value="Genomic_DNA"/>
</dbReference>
<keyword evidence="6" id="KW-0521">NADP</keyword>
<evidence type="ECO:0000256" key="3">
    <source>
        <dbReference type="ARBA" id="ARBA00013075"/>
    </source>
</evidence>